<name>A0A8R1HQI0_CAEJA</name>
<dbReference type="AlphaFoldDB" id="A0A8R1HQI0"/>
<reference evidence="3" key="1">
    <citation type="submission" date="2010-08" db="EMBL/GenBank/DDBJ databases">
        <authorList>
            <consortium name="Caenorhabditis japonica Sequencing Consortium"/>
            <person name="Wilson R.K."/>
        </authorList>
    </citation>
    <scope>NUCLEOTIDE SEQUENCE [LARGE SCALE GENOMIC DNA]</scope>
    <source>
        <strain evidence="3">DF5081</strain>
    </source>
</reference>
<feature type="compositionally biased region" description="Basic and acidic residues" evidence="1">
    <location>
        <begin position="51"/>
        <end position="60"/>
    </location>
</feature>
<evidence type="ECO:0000256" key="1">
    <source>
        <dbReference type="SAM" id="MobiDB-lite"/>
    </source>
</evidence>
<dbReference type="Proteomes" id="UP000005237">
    <property type="component" value="Unassembled WGS sequence"/>
</dbReference>
<reference evidence="2" key="2">
    <citation type="submission" date="2022-06" db="UniProtKB">
        <authorList>
            <consortium name="EnsemblMetazoa"/>
        </authorList>
    </citation>
    <scope>IDENTIFICATION</scope>
    <source>
        <strain evidence="2">DF5081</strain>
    </source>
</reference>
<evidence type="ECO:0000313" key="2">
    <source>
        <dbReference type="EnsemblMetazoa" id="CJA05746.1"/>
    </source>
</evidence>
<evidence type="ECO:0000313" key="3">
    <source>
        <dbReference type="Proteomes" id="UP000005237"/>
    </source>
</evidence>
<feature type="compositionally biased region" description="Basic and acidic residues" evidence="1">
    <location>
        <begin position="69"/>
        <end position="92"/>
    </location>
</feature>
<sequence length="389" mass="43938">MNERNKCAGLARRCVSIAHPHLARGTSITENSETKSISAKNTATPQQKVKRGSDEIESSKKTRYSSVPTEKRRKTEPYDPDEPMPKLKDMTNSRDSVSTDGTIPVPEPELEPNQSNQESLSAATSLSSIEPPESEEAVVPPTVCPVKLESGAANRSSSRFIQHIFKEVNPIDFKFDGGSLVIIGDQVMASRIEKKFHIMRRLAHNVGCGLDCHFRLVGSRFLLLMLVRGVPRVVFGSSITVVPDLTDMRKLATPGDLVEYGQRAFFESILRIFPQSIKNGKNYLTADFIKGDEKPRMQKFYEFLRTIRGHVLTHIASIPAVWTTNDWSEEIDESVDMEHVTNVIQMCGDYQLMTLEIEQPGYSDRWREEWGLIKTKTFQQLMDQKFNSL</sequence>
<dbReference type="EnsemblMetazoa" id="CJA05746.1">
    <property type="protein sequence ID" value="CJA05746.1"/>
    <property type="gene ID" value="WBGene00124950"/>
</dbReference>
<proteinExistence type="predicted"/>
<feature type="compositionally biased region" description="Low complexity" evidence="1">
    <location>
        <begin position="125"/>
        <end position="140"/>
    </location>
</feature>
<organism evidence="2 3">
    <name type="scientific">Caenorhabditis japonica</name>
    <dbReference type="NCBI Taxonomy" id="281687"/>
    <lineage>
        <taxon>Eukaryota</taxon>
        <taxon>Metazoa</taxon>
        <taxon>Ecdysozoa</taxon>
        <taxon>Nematoda</taxon>
        <taxon>Chromadorea</taxon>
        <taxon>Rhabditida</taxon>
        <taxon>Rhabditina</taxon>
        <taxon>Rhabditomorpha</taxon>
        <taxon>Rhabditoidea</taxon>
        <taxon>Rhabditidae</taxon>
        <taxon>Peloderinae</taxon>
        <taxon>Caenorhabditis</taxon>
    </lineage>
</organism>
<feature type="compositionally biased region" description="Polar residues" evidence="1">
    <location>
        <begin position="26"/>
        <end position="47"/>
    </location>
</feature>
<protein>
    <submittedName>
        <fullName evidence="2">Uncharacterized protein</fullName>
    </submittedName>
</protein>
<accession>A0A8R1HQI0</accession>
<feature type="compositionally biased region" description="Polar residues" evidence="1">
    <location>
        <begin position="112"/>
        <end position="124"/>
    </location>
</feature>
<feature type="region of interest" description="Disordered" evidence="1">
    <location>
        <begin position="17"/>
        <end position="140"/>
    </location>
</feature>
<keyword evidence="3" id="KW-1185">Reference proteome</keyword>